<dbReference type="OrthoDB" id="6145874at2759"/>
<dbReference type="PROSITE" id="PS51406">
    <property type="entry name" value="FIBRINOGEN_C_2"/>
    <property type="match status" value="1"/>
</dbReference>
<feature type="non-terminal residue" evidence="2">
    <location>
        <position position="1"/>
    </location>
</feature>
<dbReference type="InterPro" id="IPR050373">
    <property type="entry name" value="Fibrinogen_C-term_domain"/>
</dbReference>
<gene>
    <name evidence="2" type="primary">Fibcd1_1</name>
    <name evidence="2" type="ORF">c0_g1_i1</name>
</gene>
<dbReference type="SUPFAM" id="SSF56496">
    <property type="entry name" value="Fibrinogen C-terminal domain-like"/>
    <property type="match status" value="1"/>
</dbReference>
<dbReference type="SMART" id="SM00186">
    <property type="entry name" value="FBG"/>
    <property type="match status" value="1"/>
</dbReference>
<dbReference type="CDD" id="cd00087">
    <property type="entry name" value="FReD"/>
    <property type="match status" value="1"/>
</dbReference>
<dbReference type="EMBL" id="GDHF01017587">
    <property type="protein sequence ID" value="JAI34727.1"/>
    <property type="molecule type" value="Transcribed_RNA"/>
</dbReference>
<dbReference type="AlphaFoldDB" id="A0A0K8V749"/>
<dbReference type="Gene3D" id="3.90.215.10">
    <property type="entry name" value="Gamma Fibrinogen, chain A, domain 1"/>
    <property type="match status" value="1"/>
</dbReference>
<dbReference type="InterPro" id="IPR002181">
    <property type="entry name" value="Fibrinogen_a/b/g_C_dom"/>
</dbReference>
<reference evidence="2" key="1">
    <citation type="submission" date="2015-06" db="EMBL/GenBank/DDBJ databases">
        <authorList>
            <person name="Hoefler B.C."/>
            <person name="Straight P.D."/>
        </authorList>
    </citation>
    <scope>NUCLEOTIDE SEQUENCE</scope>
</reference>
<name>A0A0K8V749_BACLA</name>
<dbReference type="GO" id="GO:0005615">
    <property type="term" value="C:extracellular space"/>
    <property type="evidence" value="ECO:0007669"/>
    <property type="project" value="TreeGrafter"/>
</dbReference>
<evidence type="ECO:0000259" key="1">
    <source>
        <dbReference type="PROSITE" id="PS51406"/>
    </source>
</evidence>
<dbReference type="PANTHER" id="PTHR19143">
    <property type="entry name" value="FIBRINOGEN/TENASCIN/ANGIOPOEITIN"/>
    <property type="match status" value="1"/>
</dbReference>
<sequence length="280" mass="32028">SVILQSKFVKMCRQQWFSLPLALLLIYCGLGTSTASIAVNDDLRMKYLPSNCNEAVHLAGSKAKSGIYKIRLPLPQGAFKEFYVNCILDPLGGEAWTLIQRRQDKSIDFYRGWEEYKNGFGNLNTNFFIGLDKLHALTESQLHELWVELKDFDDVEKYAMYDSFAITDESQKYALNILGTYSGTAGDALTEVHGGAKFSTIDRNNSERGFNCAAYYKGGWWYGKHNCHSSNLNGLYHNGHFGTYAEGIVWWNWRGDYYSMKYVHMAIRPKDLRIDNKIVN</sequence>
<organism evidence="2">
    <name type="scientific">Bactrocera latifrons</name>
    <name type="common">Malaysian fruit fly</name>
    <name type="synonym">Chaetodacus latifrons</name>
    <dbReference type="NCBI Taxonomy" id="174628"/>
    <lineage>
        <taxon>Eukaryota</taxon>
        <taxon>Metazoa</taxon>
        <taxon>Ecdysozoa</taxon>
        <taxon>Arthropoda</taxon>
        <taxon>Hexapoda</taxon>
        <taxon>Insecta</taxon>
        <taxon>Pterygota</taxon>
        <taxon>Neoptera</taxon>
        <taxon>Endopterygota</taxon>
        <taxon>Diptera</taxon>
        <taxon>Brachycera</taxon>
        <taxon>Muscomorpha</taxon>
        <taxon>Tephritoidea</taxon>
        <taxon>Tephritidae</taxon>
        <taxon>Bactrocera</taxon>
        <taxon>Bactrocera</taxon>
    </lineage>
</organism>
<proteinExistence type="predicted"/>
<protein>
    <submittedName>
        <fullName evidence="2">Fibrinogen C domain-containing protein 1</fullName>
    </submittedName>
</protein>
<dbReference type="InterPro" id="IPR014716">
    <property type="entry name" value="Fibrinogen_a/b/g_C_1"/>
</dbReference>
<dbReference type="PANTHER" id="PTHR19143:SF327">
    <property type="entry name" value="FI21813P1-RELATED"/>
    <property type="match status" value="1"/>
</dbReference>
<evidence type="ECO:0000313" key="2">
    <source>
        <dbReference type="EMBL" id="JAI34727.1"/>
    </source>
</evidence>
<accession>A0A0K8V749</accession>
<feature type="domain" description="Fibrinogen C-terminal" evidence="1">
    <location>
        <begin position="43"/>
        <end position="271"/>
    </location>
</feature>
<dbReference type="InterPro" id="IPR036056">
    <property type="entry name" value="Fibrinogen-like_C"/>
</dbReference>
<dbReference type="Pfam" id="PF00147">
    <property type="entry name" value="Fibrinogen_C"/>
    <property type="match status" value="1"/>
</dbReference>